<dbReference type="AlphaFoldDB" id="A0AAD7G0A4"/>
<proteinExistence type="predicted"/>
<feature type="region of interest" description="Disordered" evidence="1">
    <location>
        <begin position="26"/>
        <end position="115"/>
    </location>
</feature>
<dbReference type="Proteomes" id="UP001221757">
    <property type="component" value="Unassembled WGS sequence"/>
</dbReference>
<feature type="compositionally biased region" description="Low complexity" evidence="1">
    <location>
        <begin position="54"/>
        <end position="63"/>
    </location>
</feature>
<evidence type="ECO:0000313" key="3">
    <source>
        <dbReference type="Proteomes" id="UP001221757"/>
    </source>
</evidence>
<sequence length="206" mass="22628">MAAKLAAMPTMMRRKELAGLTRLHVTNFPRQEQGNDGGAGPARGGGGSFPTVFSSSAQASAQAPQNSRRRWSTPRTCAQVDASEPDGGEGAQKEREKEREQEKEREGPTPPRETSLPVIQTLPLQMPPVVQTPPLQTPMPVMQTLLRETPPLSLETPLAVDTSAWPRWMLEEYGLLNAEMGAEWQKVVRLWAELEQAYGFPAEAVV</sequence>
<dbReference type="EMBL" id="JARKIE010000369">
    <property type="protein sequence ID" value="KAJ7649201.1"/>
    <property type="molecule type" value="Genomic_DNA"/>
</dbReference>
<reference evidence="2" key="1">
    <citation type="submission" date="2023-03" db="EMBL/GenBank/DDBJ databases">
        <title>Massive genome expansion in bonnet fungi (Mycena s.s.) driven by repeated elements and novel gene families across ecological guilds.</title>
        <authorList>
            <consortium name="Lawrence Berkeley National Laboratory"/>
            <person name="Harder C.B."/>
            <person name="Miyauchi S."/>
            <person name="Viragh M."/>
            <person name="Kuo A."/>
            <person name="Thoen E."/>
            <person name="Andreopoulos B."/>
            <person name="Lu D."/>
            <person name="Skrede I."/>
            <person name="Drula E."/>
            <person name="Henrissat B."/>
            <person name="Morin E."/>
            <person name="Kohler A."/>
            <person name="Barry K."/>
            <person name="LaButti K."/>
            <person name="Morin E."/>
            <person name="Salamov A."/>
            <person name="Lipzen A."/>
            <person name="Mereny Z."/>
            <person name="Hegedus B."/>
            <person name="Baldrian P."/>
            <person name="Stursova M."/>
            <person name="Weitz H."/>
            <person name="Taylor A."/>
            <person name="Grigoriev I.V."/>
            <person name="Nagy L.G."/>
            <person name="Martin F."/>
            <person name="Kauserud H."/>
        </authorList>
    </citation>
    <scope>NUCLEOTIDE SEQUENCE</scope>
    <source>
        <strain evidence="2">CBHHK067</strain>
    </source>
</reference>
<feature type="compositionally biased region" description="Basic and acidic residues" evidence="1">
    <location>
        <begin position="91"/>
        <end position="107"/>
    </location>
</feature>
<organism evidence="2 3">
    <name type="scientific">Mycena rosella</name>
    <name type="common">Pink bonnet</name>
    <name type="synonym">Agaricus rosellus</name>
    <dbReference type="NCBI Taxonomy" id="1033263"/>
    <lineage>
        <taxon>Eukaryota</taxon>
        <taxon>Fungi</taxon>
        <taxon>Dikarya</taxon>
        <taxon>Basidiomycota</taxon>
        <taxon>Agaricomycotina</taxon>
        <taxon>Agaricomycetes</taxon>
        <taxon>Agaricomycetidae</taxon>
        <taxon>Agaricales</taxon>
        <taxon>Marasmiineae</taxon>
        <taxon>Mycenaceae</taxon>
        <taxon>Mycena</taxon>
    </lineage>
</organism>
<accession>A0AAD7G0A4</accession>
<gene>
    <name evidence="2" type="ORF">B0H17DRAFT_1215415</name>
</gene>
<name>A0AAD7G0A4_MYCRO</name>
<evidence type="ECO:0000256" key="1">
    <source>
        <dbReference type="SAM" id="MobiDB-lite"/>
    </source>
</evidence>
<feature type="compositionally biased region" description="Gly residues" evidence="1">
    <location>
        <begin position="35"/>
        <end position="48"/>
    </location>
</feature>
<keyword evidence="3" id="KW-1185">Reference proteome</keyword>
<protein>
    <submittedName>
        <fullName evidence="2">Uncharacterized protein</fullName>
    </submittedName>
</protein>
<evidence type="ECO:0000313" key="2">
    <source>
        <dbReference type="EMBL" id="KAJ7649201.1"/>
    </source>
</evidence>
<comment type="caution">
    <text evidence="2">The sequence shown here is derived from an EMBL/GenBank/DDBJ whole genome shotgun (WGS) entry which is preliminary data.</text>
</comment>